<proteinExistence type="predicted"/>
<reference evidence="2 3" key="1">
    <citation type="submission" date="2023-01" db="EMBL/GenBank/DDBJ databases">
        <authorList>
            <person name="Kreplak J."/>
        </authorList>
    </citation>
    <scope>NUCLEOTIDE SEQUENCE [LARGE SCALE GENOMIC DNA]</scope>
</reference>
<evidence type="ECO:0000313" key="3">
    <source>
        <dbReference type="Proteomes" id="UP001157006"/>
    </source>
</evidence>
<dbReference type="Proteomes" id="UP001157006">
    <property type="component" value="Chromosome 4"/>
</dbReference>
<sequence>MRSKEESVTATPAGDIRHAGIAGALRPSQQCSLTVKLHTRCNSSGHRNPLLFDHANHWEIPASNLRPTVPLSPPQHNIDKALRSDPRPTMIRSKPLRNHDSALPRYHFFNRTTEPLRRSHSTPRLRNNSDGHRSLSMYEGRYRTSGKF</sequence>
<keyword evidence="3" id="KW-1185">Reference proteome</keyword>
<protein>
    <submittedName>
        <fullName evidence="2">Uncharacterized protein</fullName>
    </submittedName>
</protein>
<evidence type="ECO:0000313" key="2">
    <source>
        <dbReference type="EMBL" id="CAI8610776.1"/>
    </source>
</evidence>
<dbReference type="EMBL" id="OX451739">
    <property type="protein sequence ID" value="CAI8610776.1"/>
    <property type="molecule type" value="Genomic_DNA"/>
</dbReference>
<evidence type="ECO:0000256" key="1">
    <source>
        <dbReference type="SAM" id="MobiDB-lite"/>
    </source>
</evidence>
<gene>
    <name evidence="2" type="ORF">VFH_IV198120</name>
</gene>
<dbReference type="AlphaFoldDB" id="A0AAV1AM61"/>
<organism evidence="2 3">
    <name type="scientific">Vicia faba</name>
    <name type="common">Broad bean</name>
    <name type="synonym">Faba vulgaris</name>
    <dbReference type="NCBI Taxonomy" id="3906"/>
    <lineage>
        <taxon>Eukaryota</taxon>
        <taxon>Viridiplantae</taxon>
        <taxon>Streptophyta</taxon>
        <taxon>Embryophyta</taxon>
        <taxon>Tracheophyta</taxon>
        <taxon>Spermatophyta</taxon>
        <taxon>Magnoliopsida</taxon>
        <taxon>eudicotyledons</taxon>
        <taxon>Gunneridae</taxon>
        <taxon>Pentapetalae</taxon>
        <taxon>rosids</taxon>
        <taxon>fabids</taxon>
        <taxon>Fabales</taxon>
        <taxon>Fabaceae</taxon>
        <taxon>Papilionoideae</taxon>
        <taxon>50 kb inversion clade</taxon>
        <taxon>NPAAA clade</taxon>
        <taxon>Hologalegina</taxon>
        <taxon>IRL clade</taxon>
        <taxon>Fabeae</taxon>
        <taxon>Vicia</taxon>
    </lineage>
</organism>
<name>A0AAV1AM61_VICFA</name>
<accession>A0AAV1AM61</accession>
<feature type="region of interest" description="Disordered" evidence="1">
    <location>
        <begin position="65"/>
        <end position="148"/>
    </location>
</feature>
<feature type="compositionally biased region" description="Basic and acidic residues" evidence="1">
    <location>
        <begin position="77"/>
        <end position="86"/>
    </location>
</feature>